<keyword evidence="1" id="KW-0285">Flavoprotein</keyword>
<keyword evidence="4" id="KW-0503">Monooxygenase</keyword>
<comment type="caution">
    <text evidence="6">The sequence shown here is derived from an EMBL/GenBank/DDBJ whole genome shotgun (WGS) entry which is preliminary data.</text>
</comment>
<reference evidence="6" key="1">
    <citation type="submission" date="2020-10" db="EMBL/GenBank/DDBJ databases">
        <title>Taxonomic study of unclassified bacteria belonging to the class Ktedonobacteria.</title>
        <authorList>
            <person name="Yabe S."/>
            <person name="Wang C.M."/>
            <person name="Zheng Y."/>
            <person name="Sakai Y."/>
            <person name="Cavaletti L."/>
            <person name="Monciardini P."/>
            <person name="Donadio S."/>
        </authorList>
    </citation>
    <scope>NUCLEOTIDE SEQUENCE</scope>
    <source>
        <strain evidence="6">ID150040</strain>
    </source>
</reference>
<feature type="domain" description="Luciferase-like" evidence="5">
    <location>
        <begin position="15"/>
        <end position="256"/>
    </location>
</feature>
<dbReference type="EMBL" id="BNJK01000001">
    <property type="protein sequence ID" value="GHO93306.1"/>
    <property type="molecule type" value="Genomic_DNA"/>
</dbReference>
<keyword evidence="3" id="KW-0560">Oxidoreductase</keyword>
<sequence length="287" mass="31910">MRYGLVFPILERYSDARLLADLTHDAEKAGWDGLFISDTLHFGSYSGAEPGPTGDPWISLAAMAMRSERIKIGLLVAAVPRRRPWKMARETVALDHLSQGRFILGVGNGAVFDRGFEAFGEEMDIKKRSAMLDESLAILEGLWSGKPFSYSGEYYHVQEITFVPQPFQAPRIPIWVAGIWPRKGPMERAVRFDGVYPVKLTDVGMPTHLTPSDFDQLAHWMHERHSQHSSFDIVANGPVFAAIQDTQAQVELKAMAEAGATWCLQNVQPQHDVDAVRAAILQGPPSL</sequence>
<evidence type="ECO:0000259" key="5">
    <source>
        <dbReference type="Pfam" id="PF00296"/>
    </source>
</evidence>
<keyword evidence="2" id="KW-0288">FMN</keyword>
<protein>
    <recommendedName>
        <fullName evidence="5">Luciferase-like domain-containing protein</fullName>
    </recommendedName>
</protein>
<dbReference type="SUPFAM" id="SSF51679">
    <property type="entry name" value="Bacterial luciferase-like"/>
    <property type="match status" value="1"/>
</dbReference>
<dbReference type="Pfam" id="PF00296">
    <property type="entry name" value="Bac_luciferase"/>
    <property type="match status" value="1"/>
</dbReference>
<name>A0A8J3IQ01_9CHLR</name>
<dbReference type="GO" id="GO:0008726">
    <property type="term" value="F:alkanesulfonate monooxygenase activity"/>
    <property type="evidence" value="ECO:0007669"/>
    <property type="project" value="TreeGrafter"/>
</dbReference>
<evidence type="ECO:0000256" key="3">
    <source>
        <dbReference type="ARBA" id="ARBA00023002"/>
    </source>
</evidence>
<evidence type="ECO:0000256" key="2">
    <source>
        <dbReference type="ARBA" id="ARBA00022643"/>
    </source>
</evidence>
<accession>A0A8J3IQ01</accession>
<dbReference type="GO" id="GO:0046306">
    <property type="term" value="P:alkanesulfonate catabolic process"/>
    <property type="evidence" value="ECO:0007669"/>
    <property type="project" value="TreeGrafter"/>
</dbReference>
<dbReference type="RefSeq" id="WP_220204097.1">
    <property type="nucleotide sequence ID" value="NZ_BNJK01000001.1"/>
</dbReference>
<gene>
    <name evidence="6" type="ORF">KSF_033540</name>
</gene>
<dbReference type="InterPro" id="IPR036661">
    <property type="entry name" value="Luciferase-like_sf"/>
</dbReference>
<proteinExistence type="predicted"/>
<dbReference type="InterPro" id="IPR011251">
    <property type="entry name" value="Luciferase-like_dom"/>
</dbReference>
<evidence type="ECO:0000256" key="4">
    <source>
        <dbReference type="ARBA" id="ARBA00023033"/>
    </source>
</evidence>
<evidence type="ECO:0000313" key="6">
    <source>
        <dbReference type="EMBL" id="GHO93306.1"/>
    </source>
</evidence>
<dbReference type="PANTHER" id="PTHR42847">
    <property type="entry name" value="ALKANESULFONATE MONOOXYGENASE"/>
    <property type="match status" value="1"/>
</dbReference>
<organism evidence="6 7">
    <name type="scientific">Reticulibacter mediterranei</name>
    <dbReference type="NCBI Taxonomy" id="2778369"/>
    <lineage>
        <taxon>Bacteria</taxon>
        <taxon>Bacillati</taxon>
        <taxon>Chloroflexota</taxon>
        <taxon>Ktedonobacteria</taxon>
        <taxon>Ktedonobacterales</taxon>
        <taxon>Reticulibacteraceae</taxon>
        <taxon>Reticulibacter</taxon>
    </lineage>
</organism>
<dbReference type="Gene3D" id="3.20.20.30">
    <property type="entry name" value="Luciferase-like domain"/>
    <property type="match status" value="1"/>
</dbReference>
<dbReference type="AlphaFoldDB" id="A0A8J3IQ01"/>
<evidence type="ECO:0000313" key="7">
    <source>
        <dbReference type="Proteomes" id="UP000597444"/>
    </source>
</evidence>
<keyword evidence="7" id="KW-1185">Reference proteome</keyword>
<dbReference type="PANTHER" id="PTHR42847:SF4">
    <property type="entry name" value="ALKANESULFONATE MONOOXYGENASE-RELATED"/>
    <property type="match status" value="1"/>
</dbReference>
<evidence type="ECO:0000256" key="1">
    <source>
        <dbReference type="ARBA" id="ARBA00022630"/>
    </source>
</evidence>
<dbReference type="InterPro" id="IPR050172">
    <property type="entry name" value="SsuD_RutA_monooxygenase"/>
</dbReference>
<dbReference type="Proteomes" id="UP000597444">
    <property type="component" value="Unassembled WGS sequence"/>
</dbReference>